<name>A0A0L0D9E5_THETB</name>
<dbReference type="Proteomes" id="UP000054408">
    <property type="component" value="Unassembled WGS sequence"/>
</dbReference>
<dbReference type="GO" id="GO:0006487">
    <property type="term" value="P:protein N-linked glycosylation"/>
    <property type="evidence" value="ECO:0007669"/>
    <property type="project" value="TreeGrafter"/>
</dbReference>
<organism evidence="2 3">
    <name type="scientific">Thecamonas trahens ATCC 50062</name>
    <dbReference type="NCBI Taxonomy" id="461836"/>
    <lineage>
        <taxon>Eukaryota</taxon>
        <taxon>Apusozoa</taxon>
        <taxon>Apusomonadida</taxon>
        <taxon>Apusomonadidae</taxon>
        <taxon>Thecamonas</taxon>
    </lineage>
</organism>
<dbReference type="PANTHER" id="PTHR13132:SF29">
    <property type="entry name" value="ALPHA-(1,6)-FUCOSYLTRANSFERASE"/>
    <property type="match status" value="1"/>
</dbReference>
<feature type="signal peptide" evidence="1">
    <location>
        <begin position="1"/>
        <end position="17"/>
    </location>
</feature>
<dbReference type="AlphaFoldDB" id="A0A0L0D9E5"/>
<evidence type="ECO:0000313" key="2">
    <source>
        <dbReference type="EMBL" id="KNC47923.1"/>
    </source>
</evidence>
<accession>A0A0L0D9E5</accession>
<evidence type="ECO:0000313" key="3">
    <source>
        <dbReference type="Proteomes" id="UP000054408"/>
    </source>
</evidence>
<reference evidence="2 3" key="1">
    <citation type="submission" date="2010-05" db="EMBL/GenBank/DDBJ databases">
        <title>The Genome Sequence of Thecamonas trahens ATCC 50062.</title>
        <authorList>
            <consortium name="The Broad Institute Genome Sequencing Platform"/>
            <person name="Russ C."/>
            <person name="Cuomo C."/>
            <person name="Shea T."/>
            <person name="Young S.K."/>
            <person name="Zeng Q."/>
            <person name="Koehrsen M."/>
            <person name="Haas B."/>
            <person name="Borodovsky M."/>
            <person name="Guigo R."/>
            <person name="Alvarado L."/>
            <person name="Berlin A."/>
            <person name="Bochicchio J."/>
            <person name="Borenstein D."/>
            <person name="Chapman S."/>
            <person name="Chen Z."/>
            <person name="Freedman E."/>
            <person name="Gellesch M."/>
            <person name="Goldberg J."/>
            <person name="Griggs A."/>
            <person name="Gujja S."/>
            <person name="Heilman E."/>
            <person name="Heiman D."/>
            <person name="Hepburn T."/>
            <person name="Howarth C."/>
            <person name="Jen D."/>
            <person name="Larson L."/>
            <person name="Mehta T."/>
            <person name="Park D."/>
            <person name="Pearson M."/>
            <person name="Roberts A."/>
            <person name="Saif S."/>
            <person name="Shenoy N."/>
            <person name="Sisk P."/>
            <person name="Stolte C."/>
            <person name="Sykes S."/>
            <person name="Thomson T."/>
            <person name="Walk T."/>
            <person name="White J."/>
            <person name="Yandava C."/>
            <person name="Burger G."/>
            <person name="Gray M.W."/>
            <person name="Holland P.W.H."/>
            <person name="King N."/>
            <person name="Lang F.B.F."/>
            <person name="Roger A.J."/>
            <person name="Ruiz-Trillo I."/>
            <person name="Lander E."/>
            <person name="Nusbaum C."/>
        </authorList>
    </citation>
    <scope>NUCLEOTIDE SEQUENCE [LARGE SCALE GENOMIC DNA]</scope>
    <source>
        <strain evidence="2 3">ATCC 50062</strain>
    </source>
</reference>
<dbReference type="STRING" id="461836.A0A0L0D9E5"/>
<gene>
    <name evidence="2" type="ORF">AMSG_04158</name>
</gene>
<evidence type="ECO:0000256" key="1">
    <source>
        <dbReference type="SAM" id="SignalP"/>
    </source>
</evidence>
<dbReference type="EMBL" id="GL349449">
    <property type="protein sequence ID" value="KNC47923.1"/>
    <property type="molecule type" value="Genomic_DNA"/>
</dbReference>
<dbReference type="RefSeq" id="XP_013758942.1">
    <property type="nucleotide sequence ID" value="XM_013903488.1"/>
</dbReference>
<keyword evidence="1" id="KW-0732">Signal</keyword>
<dbReference type="OrthoDB" id="418905at2759"/>
<proteinExistence type="predicted"/>
<dbReference type="PANTHER" id="PTHR13132">
    <property type="entry name" value="ALPHA- 1,6 -FUCOSYLTRANSFERASE"/>
    <property type="match status" value="1"/>
</dbReference>
<protein>
    <submittedName>
        <fullName evidence="2">Uncharacterized protein</fullName>
    </submittedName>
</protein>
<dbReference type="GO" id="GO:0046921">
    <property type="term" value="F:alpha-(1-&gt;6)-fucosyltransferase activity"/>
    <property type="evidence" value="ECO:0007669"/>
    <property type="project" value="TreeGrafter"/>
</dbReference>
<dbReference type="Gene3D" id="3.40.50.11350">
    <property type="match status" value="1"/>
</dbReference>
<feature type="chain" id="PRO_5005536994" evidence="1">
    <location>
        <begin position="18"/>
        <end position="492"/>
    </location>
</feature>
<dbReference type="GeneID" id="25563713"/>
<sequence length="492" mass="54555">MVWLLLALHMHHHAVRSAMFVPPHERARVQPASLVVPDSPLPGALARWIDFHDVPSLVSWALAPPVDTLPRRSPQCSLQGEMIPASRACRCDVLDPAEVGVGWGPDLVAASAGARGRARPFSPLDIFHPAADAHVVHLVERLEQCLSACDEVVHVYETPNNGFGSNLQFFTSPLLHALTECHGLAIMPSYEVKNKFPYAERADCPAADFTCFIKLPIRGKCVRPRGWAWPSPHIMAFGDPISNVELRRHEVSGVTRPHFVPPRYADASKGVFWMQTILLSYLWAPQEAMLADARARIRFVVVGDPVLAAGYRPSHRAIAMHIRHGDSCKDVRRFRHCLPLSTYMEAAEAMKAAYGVSTIRLATDSAAIIRDIADRYAVAGSGWLFVYQDMSREAYTELGKSGFHQDIEFKLQDARFNRTEEGLRVLADLDHLVHGGYVIGSFASNLARIVLNLVAANVGRLPPYISVDGTPWCYHWGRALQHPGHAEAKLFC</sequence>
<keyword evidence="3" id="KW-1185">Reference proteome</keyword>